<evidence type="ECO:0000313" key="2">
    <source>
        <dbReference type="EMBL" id="KAI9553555.1"/>
    </source>
</evidence>
<evidence type="ECO:0000256" key="1">
    <source>
        <dbReference type="SAM" id="MobiDB-lite"/>
    </source>
</evidence>
<gene>
    <name evidence="2" type="ORF">GHT06_021473</name>
</gene>
<feature type="compositionally biased region" description="Acidic residues" evidence="1">
    <location>
        <begin position="7"/>
        <end position="26"/>
    </location>
</feature>
<dbReference type="InterPro" id="IPR027973">
    <property type="entry name" value="FSAF1-like"/>
</dbReference>
<comment type="caution">
    <text evidence="2">The sequence shown here is derived from an EMBL/GenBank/DDBJ whole genome shotgun (WGS) entry which is preliminary data.</text>
</comment>
<evidence type="ECO:0000313" key="3">
    <source>
        <dbReference type="Proteomes" id="UP000820818"/>
    </source>
</evidence>
<sequence>MAFTLSDSEEDSFFDDEEDEIDDDDVCQPMSTEDQQCHEPKLNKHLEQLQNRLGLKDLKNKIAATQSSTQPHPPGGNPEPLVVVYNDPRKRKKLKTQPMPPSTRNEQGDNLPEPEEFNLIKAKHDVKKFTIKALKKSSKNQAQIALAVSLGAKPPKPIPTNYKLLQHSKKKEAARQKRLKDNEHIFATKLQLTNKKKGPRRDKNKVVNFDARFGKYGPGLKKQMKDAKKKKN</sequence>
<feature type="region of interest" description="Disordered" evidence="1">
    <location>
        <begin position="1"/>
        <end position="41"/>
    </location>
</feature>
<proteinExistence type="predicted"/>
<protein>
    <submittedName>
        <fullName evidence="2">Uncharacterized protein</fullName>
    </submittedName>
</protein>
<dbReference type="AlphaFoldDB" id="A0AAD5KZP8"/>
<feature type="region of interest" description="Disordered" evidence="1">
    <location>
        <begin position="57"/>
        <end position="113"/>
    </location>
</feature>
<dbReference type="PANTHER" id="PTHR28366:SF1">
    <property type="entry name" value="CHROMOSOME 1 OPEN READING FRAME 131"/>
    <property type="match status" value="1"/>
</dbReference>
<organism evidence="2 3">
    <name type="scientific">Daphnia sinensis</name>
    <dbReference type="NCBI Taxonomy" id="1820382"/>
    <lineage>
        <taxon>Eukaryota</taxon>
        <taxon>Metazoa</taxon>
        <taxon>Ecdysozoa</taxon>
        <taxon>Arthropoda</taxon>
        <taxon>Crustacea</taxon>
        <taxon>Branchiopoda</taxon>
        <taxon>Diplostraca</taxon>
        <taxon>Cladocera</taxon>
        <taxon>Anomopoda</taxon>
        <taxon>Daphniidae</taxon>
        <taxon>Daphnia</taxon>
        <taxon>Daphnia similis group</taxon>
    </lineage>
</organism>
<name>A0AAD5KZP8_9CRUS</name>
<dbReference type="PANTHER" id="PTHR28366">
    <property type="entry name" value="CHROMOSOME 1 OPEN READING FRAME 131"/>
    <property type="match status" value="1"/>
</dbReference>
<accession>A0AAD5KZP8</accession>
<reference evidence="2 3" key="1">
    <citation type="submission" date="2022-05" db="EMBL/GenBank/DDBJ databases">
        <title>A multi-omics perspective on studying reproductive biology in Daphnia sinensis.</title>
        <authorList>
            <person name="Jia J."/>
        </authorList>
    </citation>
    <scope>NUCLEOTIDE SEQUENCE [LARGE SCALE GENOMIC DNA]</scope>
    <source>
        <strain evidence="2 3">WSL</strain>
    </source>
</reference>
<dbReference type="InterPro" id="IPR052852">
    <property type="entry name" value="SSU_Processome_Comp"/>
</dbReference>
<dbReference type="Proteomes" id="UP000820818">
    <property type="component" value="Linkage Group LG9"/>
</dbReference>
<keyword evidence="3" id="KW-1185">Reference proteome</keyword>
<dbReference type="EMBL" id="WJBH02000009">
    <property type="protein sequence ID" value="KAI9553555.1"/>
    <property type="molecule type" value="Genomic_DNA"/>
</dbReference>
<dbReference type="Pfam" id="PF15375">
    <property type="entry name" value="FSAF1"/>
    <property type="match status" value="1"/>
</dbReference>